<protein>
    <submittedName>
        <fullName evidence="6">Family 43 glycosylhydrolase</fullName>
    </submittedName>
</protein>
<dbReference type="Pfam" id="PF13385">
    <property type="entry name" value="Laminin_G_3"/>
    <property type="match status" value="1"/>
</dbReference>
<dbReference type="Pfam" id="PF16369">
    <property type="entry name" value="GH43_C"/>
    <property type="match status" value="1"/>
</dbReference>
<comment type="caution">
    <text evidence="6">The sequence shown here is derived from an EMBL/GenBank/DDBJ whole genome shotgun (WGS) entry which is preliminary data.</text>
</comment>
<dbReference type="InterPro" id="IPR032291">
    <property type="entry name" value="Abn2_C"/>
</dbReference>
<dbReference type="PANTHER" id="PTHR43301:SF3">
    <property type="entry name" value="ARABINAN ENDO-1,5-ALPHA-L-ARABINOSIDASE A-RELATED"/>
    <property type="match status" value="1"/>
</dbReference>
<evidence type="ECO:0000313" key="6">
    <source>
        <dbReference type="EMBL" id="MEF2112732.1"/>
    </source>
</evidence>
<evidence type="ECO:0000259" key="4">
    <source>
        <dbReference type="Pfam" id="PF16369"/>
    </source>
</evidence>
<dbReference type="PANTHER" id="PTHR43301">
    <property type="entry name" value="ARABINAN ENDO-1,5-ALPHA-L-ARABINOSIDASE"/>
    <property type="match status" value="1"/>
</dbReference>
<organism evidence="6 7">
    <name type="scientific">Clostridium frigoriphilum</name>
    <dbReference type="NCBI Taxonomy" id="443253"/>
    <lineage>
        <taxon>Bacteria</taxon>
        <taxon>Bacillati</taxon>
        <taxon>Bacillota</taxon>
        <taxon>Clostridia</taxon>
        <taxon>Eubacteriales</taxon>
        <taxon>Clostridiaceae</taxon>
        <taxon>Clostridium</taxon>
    </lineage>
</organism>
<feature type="domain" description="Atrophied bacterial Ig" evidence="5">
    <location>
        <begin position="559"/>
        <end position="624"/>
    </location>
</feature>
<dbReference type="Pfam" id="PF04616">
    <property type="entry name" value="Glyco_hydro_43"/>
    <property type="match status" value="1"/>
</dbReference>
<sequence>MKCKRFKKMFSCFMTMSMMAAMLTSPSDVLASETNNIGTLKEAKTRVSVHDPSIVKDGNKYYVFGSHIEAAKSTDLKNWTKFTNGYTTPSNVLFGDLSKNLTGSFAWAGENDGDCLGGHSVWAPFVFKNENYVNSNGTKGAYMMYYCTSSTYKRSAIGYAVSQKIEGPYTYVDTIMYSGFTKKTAHDTNSVIDTKYTNTNIQKLINNGKLVGPSPNWFTSDGSYNTSNSPNAIDPALFYDANGKLHMVYGSWSGGIFELDMDDTTGKAIYPGKEGTSSGGNTIDRYFGTKIAGGYTNSGEGPFVVYDNSTGYYYLYVTYAGLSATGGYNIRMFRSKSPDGPFIDAAGNNAALKSQMDNSSVGIKLMGNYKFSCLDVGYRSCGHNSSFIDSDKQMYLIYHTRFDNGTEDHEVRVHQMFKNEDGWPVEAPYEYNGDIISKNGYSMDEMSGTYEFINHGTSNSGASMLSTLSVNLKNNNTIAGDVTGTWSSNNGSYYMKMLIGGVTYKGVFFKQNDESKSNSKIITFSAIGSNNQSIWGSKMETDNQTVKYEASRLQDKIPSSTKLDITLPKSGVYDTKISWTSTNPSVLDNTGTVNVLDNDVDVTLTAQISKGKVVTTKKFKVKVKGRINKLNVTPTYKYDFNISSGGTEVLNSGSKTGNSTLVGSASIFEDNQRGKVLQIKNVDKAVKTNYLALPSDTFKGITTDGYTVGMWVNVDTTDPNYLEHSALFEGNAGGQNKFPITRISANLFGRINSNGTWADATNITTGLTANTWQYVTYTVNSAGIHVYLNGNEVGSSLKDLTKCFESDFLSNITDVRVGSGNIWGDRDISSAKFDDVSIYNTALTADNVEALYSMESETATSVASGIVSSLLSLLGIALSCLRPSL</sequence>
<dbReference type="InterPro" id="IPR050727">
    <property type="entry name" value="GH43_arabinanases"/>
</dbReference>
<dbReference type="InterPro" id="IPR006710">
    <property type="entry name" value="Glyco_hydro_43"/>
</dbReference>
<dbReference type="InterPro" id="IPR046780">
    <property type="entry name" value="aBig_2"/>
</dbReference>
<name>A0ABU7UQ37_9CLOT</name>
<dbReference type="Pfam" id="PF20578">
    <property type="entry name" value="aBig_2"/>
    <property type="match status" value="1"/>
</dbReference>
<evidence type="ECO:0000256" key="2">
    <source>
        <dbReference type="ARBA" id="ARBA00023295"/>
    </source>
</evidence>
<feature type="signal peptide" evidence="3">
    <location>
        <begin position="1"/>
        <end position="20"/>
    </location>
</feature>
<dbReference type="Proteomes" id="UP001498469">
    <property type="component" value="Unassembled WGS sequence"/>
</dbReference>
<reference evidence="6 7" key="1">
    <citation type="submission" date="2023-11" db="EMBL/GenBank/DDBJ databases">
        <title>Draft genome sequence of a psychrophilic Clostridium strain from permafrost water brine.</title>
        <authorList>
            <person name="Shcherbakova V.A."/>
            <person name="Trubitsyn V.E."/>
            <person name="Zakharyuk A.G."/>
        </authorList>
    </citation>
    <scope>NUCLEOTIDE SEQUENCE [LARGE SCALE GENOMIC DNA]</scope>
    <source>
        <strain evidence="6 7">14F</strain>
    </source>
</reference>
<evidence type="ECO:0000256" key="3">
    <source>
        <dbReference type="SAM" id="SignalP"/>
    </source>
</evidence>
<dbReference type="CDD" id="cd18832">
    <property type="entry name" value="GH43_GsAbnA-like"/>
    <property type="match status" value="1"/>
</dbReference>
<proteinExistence type="predicted"/>
<dbReference type="EMBL" id="JAZHFS010000008">
    <property type="protein sequence ID" value="MEF2112732.1"/>
    <property type="molecule type" value="Genomic_DNA"/>
</dbReference>
<keyword evidence="7" id="KW-1185">Reference proteome</keyword>
<evidence type="ECO:0000256" key="1">
    <source>
        <dbReference type="ARBA" id="ARBA00022801"/>
    </source>
</evidence>
<evidence type="ECO:0000259" key="5">
    <source>
        <dbReference type="Pfam" id="PF20578"/>
    </source>
</evidence>
<keyword evidence="3" id="KW-0732">Signal</keyword>
<gene>
    <name evidence="6" type="ORF">SJI18_10490</name>
</gene>
<keyword evidence="2" id="KW-0326">Glycosidase</keyword>
<keyword evidence="1" id="KW-0378">Hydrolase</keyword>
<accession>A0ABU7UQ37</accession>
<feature type="domain" description="Extracellular endo-alpha-(1-&gt;5)-L-arabinanase C-terminal" evidence="4">
    <location>
        <begin position="428"/>
        <end position="536"/>
    </location>
</feature>
<dbReference type="RefSeq" id="WP_216250933.1">
    <property type="nucleotide sequence ID" value="NZ_JAZHFS010000008.1"/>
</dbReference>
<evidence type="ECO:0000313" key="7">
    <source>
        <dbReference type="Proteomes" id="UP001498469"/>
    </source>
</evidence>
<feature type="chain" id="PRO_5046866915" evidence="3">
    <location>
        <begin position="21"/>
        <end position="885"/>
    </location>
</feature>